<reference evidence="3" key="1">
    <citation type="submission" date="2016-09" db="EMBL/GenBank/DDBJ databases">
        <authorList>
            <person name="Greninger A.L."/>
            <person name="Jerome K.R."/>
            <person name="Mcnair B."/>
            <person name="Wallis C."/>
            <person name="Fang F."/>
        </authorList>
    </citation>
    <scope>NUCLEOTIDE SEQUENCE [LARGE SCALE GENOMIC DNA]</scope>
    <source>
        <strain evidence="3">BC1_M4</strain>
    </source>
</reference>
<proteinExistence type="predicted"/>
<dbReference type="Proteomes" id="UP000094224">
    <property type="component" value="Unassembled WGS sequence"/>
</dbReference>
<evidence type="ECO:0000313" key="2">
    <source>
        <dbReference type="EMBL" id="ODR09295.1"/>
    </source>
</evidence>
<feature type="region of interest" description="Disordered" evidence="1">
    <location>
        <begin position="1"/>
        <end position="23"/>
    </location>
</feature>
<gene>
    <name evidence="2" type="ORF">BHQ21_04245</name>
</gene>
<dbReference type="EMBL" id="MIHC01000005">
    <property type="protein sequence ID" value="ODR09295.1"/>
    <property type="molecule type" value="Genomic_DNA"/>
</dbReference>
<dbReference type="SUPFAM" id="SSF49879">
    <property type="entry name" value="SMAD/FHA domain"/>
    <property type="match status" value="1"/>
</dbReference>
<name>A0A1E3T4J8_9MYCO</name>
<dbReference type="STRING" id="243061.AWC25_20115"/>
<protein>
    <recommendedName>
        <fullName evidence="4">FHA domain-containing protein</fullName>
    </recommendedName>
</protein>
<comment type="caution">
    <text evidence="2">The sequence shown here is derived from an EMBL/GenBank/DDBJ whole genome shotgun (WGS) entry which is preliminary data.</text>
</comment>
<evidence type="ECO:0000313" key="3">
    <source>
        <dbReference type="Proteomes" id="UP000094224"/>
    </source>
</evidence>
<evidence type="ECO:0008006" key="4">
    <source>
        <dbReference type="Google" id="ProtNLM"/>
    </source>
</evidence>
<accession>A0A1E3T4J8</accession>
<sequence length="73" mass="7711">MTRSPAQPVLTGRSDRSEVSLAPGGEVVAGSDVRADVRVAHPLVTRAHLLLRFERGGVVAHPAAALTRRSFAL</sequence>
<organism evidence="2 3">
    <name type="scientific">Mycobacterium sherrisii</name>
    <dbReference type="NCBI Taxonomy" id="243061"/>
    <lineage>
        <taxon>Bacteria</taxon>
        <taxon>Bacillati</taxon>
        <taxon>Actinomycetota</taxon>
        <taxon>Actinomycetes</taxon>
        <taxon>Mycobacteriales</taxon>
        <taxon>Mycobacteriaceae</taxon>
        <taxon>Mycobacterium</taxon>
        <taxon>Mycobacterium simiae complex</taxon>
    </lineage>
</organism>
<dbReference type="InterPro" id="IPR008984">
    <property type="entry name" value="SMAD_FHA_dom_sf"/>
</dbReference>
<evidence type="ECO:0000256" key="1">
    <source>
        <dbReference type="SAM" id="MobiDB-lite"/>
    </source>
</evidence>
<dbReference type="RefSeq" id="WP_069399070.1">
    <property type="nucleotide sequence ID" value="NZ_JAYWKZ010000006.1"/>
</dbReference>
<dbReference type="AlphaFoldDB" id="A0A1E3T4J8"/>
<keyword evidence="3" id="KW-1185">Reference proteome</keyword>